<keyword evidence="5 18" id="KW-0479">Metal-binding</keyword>
<dbReference type="Pfam" id="PF01256">
    <property type="entry name" value="Carb_kinase"/>
    <property type="match status" value="1"/>
</dbReference>
<feature type="domain" description="YjeF C-terminal" evidence="20">
    <location>
        <begin position="190"/>
        <end position="449"/>
    </location>
</feature>
<dbReference type="EC" id="5.1.99.6" evidence="19"/>
<dbReference type="Gene3D" id="3.40.50.10260">
    <property type="entry name" value="YjeF N-terminal domain"/>
    <property type="match status" value="2"/>
</dbReference>
<comment type="cofactor">
    <cofactor evidence="18 19">
        <name>K(+)</name>
        <dbReference type="ChEBI" id="CHEBI:29103"/>
    </cofactor>
    <text evidence="18 19">Binds 1 potassium ion per subunit.</text>
</comment>
<dbReference type="PIRSF" id="PIRSF017184">
    <property type="entry name" value="Nnr"/>
    <property type="match status" value="1"/>
</dbReference>
<feature type="binding site" evidence="17">
    <location>
        <position position="225"/>
    </location>
    <ligand>
        <name>(6S)-NADPHX</name>
        <dbReference type="ChEBI" id="CHEBI:64076"/>
    </ligand>
</feature>
<dbReference type="EMBL" id="JAJTWU010000001">
    <property type="protein sequence ID" value="MCE4553346.1"/>
    <property type="molecule type" value="Genomic_DNA"/>
</dbReference>
<comment type="similarity">
    <text evidence="18">Belongs to the NnrE/AIBP family.</text>
</comment>
<comment type="catalytic activity">
    <reaction evidence="16 17 19">
        <text>(6S)-NADPHX + ADP = AMP + phosphate + NADPH + H(+)</text>
        <dbReference type="Rhea" id="RHEA:32235"/>
        <dbReference type="ChEBI" id="CHEBI:15378"/>
        <dbReference type="ChEBI" id="CHEBI:43474"/>
        <dbReference type="ChEBI" id="CHEBI:57783"/>
        <dbReference type="ChEBI" id="CHEBI:64076"/>
        <dbReference type="ChEBI" id="CHEBI:456215"/>
        <dbReference type="ChEBI" id="CHEBI:456216"/>
        <dbReference type="EC" id="4.2.1.136"/>
    </reaction>
</comment>
<comment type="caution">
    <text evidence="22">The sequence shown here is derived from an EMBL/GenBank/DDBJ whole genome shotgun (WGS) entry which is preliminary data.</text>
</comment>
<comment type="cofactor">
    <cofactor evidence="17">
        <name>Mg(2+)</name>
        <dbReference type="ChEBI" id="CHEBI:18420"/>
    </cofactor>
</comment>
<dbReference type="PROSITE" id="PS51385">
    <property type="entry name" value="YJEF_N"/>
    <property type="match status" value="1"/>
</dbReference>
<dbReference type="InterPro" id="IPR036652">
    <property type="entry name" value="YjeF_N_dom_sf"/>
</dbReference>
<dbReference type="NCBIfam" id="TIGR00196">
    <property type="entry name" value="yjeF_cterm"/>
    <property type="match status" value="1"/>
</dbReference>
<dbReference type="RefSeq" id="WP_233370049.1">
    <property type="nucleotide sequence ID" value="NZ_JAJTWU010000001.1"/>
</dbReference>
<dbReference type="Gene3D" id="3.40.1190.20">
    <property type="match status" value="1"/>
</dbReference>
<reference evidence="22 23" key="1">
    <citation type="submission" date="2021-12" db="EMBL/GenBank/DDBJ databases">
        <title>Genome seq of P8.</title>
        <authorList>
            <person name="Seo T."/>
        </authorList>
    </citation>
    <scope>NUCLEOTIDE SEQUENCE [LARGE SCALE GENOMIC DNA]</scope>
    <source>
        <strain evidence="22 23">P8</strain>
    </source>
</reference>
<evidence type="ECO:0000256" key="11">
    <source>
        <dbReference type="ARBA" id="ARBA00023235"/>
    </source>
</evidence>
<evidence type="ECO:0000256" key="8">
    <source>
        <dbReference type="ARBA" id="ARBA00022857"/>
    </source>
</evidence>
<keyword evidence="11 18" id="KW-0413">Isomerase</keyword>
<evidence type="ECO:0000313" key="22">
    <source>
        <dbReference type="EMBL" id="MCE4553346.1"/>
    </source>
</evidence>
<dbReference type="InterPro" id="IPR004443">
    <property type="entry name" value="YjeF_N_dom"/>
</dbReference>
<keyword evidence="10 17" id="KW-0520">NAD</keyword>
<evidence type="ECO:0000256" key="6">
    <source>
        <dbReference type="ARBA" id="ARBA00022741"/>
    </source>
</evidence>
<keyword evidence="7 17" id="KW-0067">ATP-binding</keyword>
<feature type="binding site" evidence="17">
    <location>
        <position position="398"/>
    </location>
    <ligand>
        <name>(6S)-NADPHX</name>
        <dbReference type="ChEBI" id="CHEBI:64076"/>
    </ligand>
</feature>
<feature type="binding site" evidence="17">
    <location>
        <begin position="368"/>
        <end position="372"/>
    </location>
    <ligand>
        <name>AMP</name>
        <dbReference type="ChEBI" id="CHEBI:456215"/>
    </ligand>
</feature>
<keyword evidence="13" id="KW-0511">Multifunctional enzyme</keyword>
<evidence type="ECO:0000256" key="4">
    <source>
        <dbReference type="ARBA" id="ARBA00009524"/>
    </source>
</evidence>
<evidence type="ECO:0000256" key="12">
    <source>
        <dbReference type="ARBA" id="ARBA00023239"/>
    </source>
</evidence>
<dbReference type="HAMAP" id="MF_01966">
    <property type="entry name" value="NADHX_epimerase"/>
    <property type="match status" value="1"/>
</dbReference>
<comment type="similarity">
    <text evidence="4 19">In the C-terminal section; belongs to the NnrD/CARKD family.</text>
</comment>
<evidence type="ECO:0000256" key="2">
    <source>
        <dbReference type="ARBA" id="ARBA00000909"/>
    </source>
</evidence>
<keyword evidence="6 17" id="KW-0547">Nucleotide-binding</keyword>
<dbReference type="CDD" id="cd01171">
    <property type="entry name" value="YXKO-related"/>
    <property type="match status" value="1"/>
</dbReference>
<comment type="catalytic activity">
    <reaction evidence="15 17 19">
        <text>(6S)-NADHX + ADP = AMP + phosphate + NADH + H(+)</text>
        <dbReference type="Rhea" id="RHEA:32223"/>
        <dbReference type="ChEBI" id="CHEBI:15378"/>
        <dbReference type="ChEBI" id="CHEBI:43474"/>
        <dbReference type="ChEBI" id="CHEBI:57945"/>
        <dbReference type="ChEBI" id="CHEBI:64074"/>
        <dbReference type="ChEBI" id="CHEBI:456215"/>
        <dbReference type="ChEBI" id="CHEBI:456216"/>
        <dbReference type="EC" id="4.2.1.136"/>
    </reaction>
</comment>
<protein>
    <recommendedName>
        <fullName evidence="19">Bifunctional NAD(P)H-hydrate repair enzyme</fullName>
    </recommendedName>
    <alternativeName>
        <fullName evidence="19">Nicotinamide nucleotide repair protein</fullName>
    </alternativeName>
    <domain>
        <recommendedName>
            <fullName evidence="19">ADP-dependent (S)-NAD(P)H-hydrate dehydratase</fullName>
            <ecNumber evidence="19">4.2.1.136</ecNumber>
        </recommendedName>
        <alternativeName>
            <fullName evidence="19">ADP-dependent NAD(P)HX dehydratase</fullName>
        </alternativeName>
    </domain>
    <domain>
        <recommendedName>
            <fullName evidence="19">NAD(P)H-hydrate epimerase</fullName>
            <ecNumber evidence="19">5.1.99.6</ecNumber>
        </recommendedName>
    </domain>
</protein>
<name>A0ABS8XKH9_9BURK</name>
<comment type="function">
    <text evidence="14 19">Bifunctional enzyme that catalyzes the epimerization of the S- and R-forms of NAD(P)HX and the dehydration of the S-form of NAD(P)HX at the expense of ADP, which is converted to AMP. This allows the repair of both epimers of NAD(P)HX, a damaged form of NAD(P)H that is a result of enzymatic or heat-dependent hydration.</text>
</comment>
<evidence type="ECO:0000256" key="18">
    <source>
        <dbReference type="HAMAP-Rule" id="MF_01966"/>
    </source>
</evidence>
<feature type="binding site" evidence="17">
    <location>
        <position position="397"/>
    </location>
    <ligand>
        <name>AMP</name>
        <dbReference type="ChEBI" id="CHEBI:456215"/>
    </ligand>
</feature>
<dbReference type="Pfam" id="PF03853">
    <property type="entry name" value="YjeF_N"/>
    <property type="match status" value="2"/>
</dbReference>
<dbReference type="SUPFAM" id="SSF53613">
    <property type="entry name" value="Ribokinase-like"/>
    <property type="match status" value="1"/>
</dbReference>
<comment type="similarity">
    <text evidence="3 19">In the N-terminal section; belongs to the NnrE/AIBP family.</text>
</comment>
<evidence type="ECO:0000256" key="3">
    <source>
        <dbReference type="ARBA" id="ARBA00006001"/>
    </source>
</evidence>
<evidence type="ECO:0000256" key="9">
    <source>
        <dbReference type="ARBA" id="ARBA00022958"/>
    </source>
</evidence>
<organism evidence="22 23">
    <name type="scientific">Pelomonas cellulosilytica</name>
    <dbReference type="NCBI Taxonomy" id="2906762"/>
    <lineage>
        <taxon>Bacteria</taxon>
        <taxon>Pseudomonadati</taxon>
        <taxon>Pseudomonadota</taxon>
        <taxon>Betaproteobacteria</taxon>
        <taxon>Burkholderiales</taxon>
        <taxon>Sphaerotilaceae</taxon>
        <taxon>Roseateles</taxon>
    </lineage>
</organism>
<evidence type="ECO:0000259" key="20">
    <source>
        <dbReference type="PROSITE" id="PS51383"/>
    </source>
</evidence>
<sequence length="449" mass="45398">MHDLLPTRSTLPLHDVAASRRIETRALTHAPDLMERAGLAVAKLALALRRGDGPVWLACGPGNNGGDGHVAARRLAEAGVPVHVGLTAPHRPALVVDALLGLGLNRAPSDALLATITALQACGAPILAVDLPSGLLADTGQPAGRLAVRADHTLTLLTLKPGLFTGEGRAYSGRIWFDDLGITPDEPATADLLGPAGRPERGATSHKGSHGKVLVIGGAPGMQGAARLAARAALACGAGRVYVDLLDQSPNEAADTTRPELMRGRLDDVPQAVGVVGCGAGTRIAQHLSALIRQLPRLVLDADALNAIAADAVMQDALRSRRTGSTLLTPHPLEAARLLAVDVAHVQADRLAAAQALATRLNATVALKGSGSVVASPGARPAVCASGSAALATAGSGDVLAGWLGGLWAQQPDAAAHAVACAGVDAHGRAGEVPGVLRAGDLVERLAAP</sequence>
<dbReference type="PROSITE" id="PS51383">
    <property type="entry name" value="YJEF_C_3"/>
    <property type="match status" value="1"/>
</dbReference>
<evidence type="ECO:0000256" key="5">
    <source>
        <dbReference type="ARBA" id="ARBA00022723"/>
    </source>
</evidence>
<dbReference type="PANTHER" id="PTHR12592">
    <property type="entry name" value="ATP-DEPENDENT (S)-NAD(P)H-HYDRATE DEHYDRATASE FAMILY MEMBER"/>
    <property type="match status" value="1"/>
</dbReference>
<keyword evidence="12 17" id="KW-0456">Lyase</keyword>
<dbReference type="HAMAP" id="MF_01965">
    <property type="entry name" value="NADHX_dehydratase"/>
    <property type="match status" value="1"/>
</dbReference>
<comment type="function">
    <text evidence="17">Catalyzes the dehydration of the S-form of NAD(P)HX at the expense of ADP, which is converted to AMP. Together with NAD(P)HX epimerase, which catalyzes the epimerization of the S- and R-forms, the enzyme allows the repair of both epimers of NAD(P)HX, a damaged form of NAD(P)H that is a result of enzymatic or heat-dependent hydration.</text>
</comment>
<comment type="similarity">
    <text evidence="17">Belongs to the NnrD/CARKD family.</text>
</comment>
<evidence type="ECO:0000256" key="10">
    <source>
        <dbReference type="ARBA" id="ARBA00023027"/>
    </source>
</evidence>
<evidence type="ECO:0000259" key="21">
    <source>
        <dbReference type="PROSITE" id="PS51385"/>
    </source>
</evidence>
<comment type="caution">
    <text evidence="18">Lacks conserved residue(s) required for the propagation of feature annotation.</text>
</comment>
<feature type="binding site" evidence="18">
    <location>
        <position position="64"/>
    </location>
    <ligand>
        <name>K(+)</name>
        <dbReference type="ChEBI" id="CHEBI:29103"/>
    </ligand>
</feature>
<evidence type="ECO:0000256" key="7">
    <source>
        <dbReference type="ARBA" id="ARBA00022840"/>
    </source>
</evidence>
<dbReference type="PROSITE" id="PS01050">
    <property type="entry name" value="YJEF_C_2"/>
    <property type="match status" value="1"/>
</dbReference>
<feature type="binding site" evidence="18">
    <location>
        <begin position="101"/>
        <end position="107"/>
    </location>
    <ligand>
        <name>(6S)-NADPHX</name>
        <dbReference type="ChEBI" id="CHEBI:64076"/>
    </ligand>
</feature>
<dbReference type="InterPro" id="IPR030677">
    <property type="entry name" value="Nnr"/>
</dbReference>
<feature type="binding site" evidence="17">
    <location>
        <position position="281"/>
    </location>
    <ligand>
        <name>(6S)-NADPHX</name>
        <dbReference type="ChEBI" id="CHEBI:64076"/>
    </ligand>
</feature>
<keyword evidence="23" id="KW-1185">Reference proteome</keyword>
<evidence type="ECO:0000256" key="13">
    <source>
        <dbReference type="ARBA" id="ARBA00023268"/>
    </source>
</evidence>
<comment type="catalytic activity">
    <reaction evidence="1 18 19">
        <text>(6R)-NADHX = (6S)-NADHX</text>
        <dbReference type="Rhea" id="RHEA:32215"/>
        <dbReference type="ChEBI" id="CHEBI:64074"/>
        <dbReference type="ChEBI" id="CHEBI:64075"/>
        <dbReference type="EC" id="5.1.99.6"/>
    </reaction>
</comment>
<comment type="catalytic activity">
    <reaction evidence="2 18 19">
        <text>(6R)-NADPHX = (6S)-NADPHX</text>
        <dbReference type="Rhea" id="RHEA:32227"/>
        <dbReference type="ChEBI" id="CHEBI:64076"/>
        <dbReference type="ChEBI" id="CHEBI:64077"/>
        <dbReference type="EC" id="5.1.99.6"/>
    </reaction>
</comment>
<feature type="binding site" evidence="18">
    <location>
        <position position="97"/>
    </location>
    <ligand>
        <name>K(+)</name>
        <dbReference type="ChEBI" id="CHEBI:29103"/>
    </ligand>
</feature>
<dbReference type="EC" id="4.2.1.136" evidence="19"/>
<dbReference type="InterPro" id="IPR000631">
    <property type="entry name" value="CARKD"/>
</dbReference>
<feature type="domain" description="YjeF N-terminal" evidence="21">
    <location>
        <begin position="19"/>
        <end position="188"/>
    </location>
</feature>
<evidence type="ECO:0000256" key="17">
    <source>
        <dbReference type="HAMAP-Rule" id="MF_01965"/>
    </source>
</evidence>
<comment type="function">
    <text evidence="18">Catalyzes the epimerization of the S- and R-forms of NAD(P)HX, a damaged form of NAD(P)H that is a result of enzymatic or heat-dependent hydration. This is a prerequisite for the S-specific NAD(P)H-hydrate dehydratase to allow the repair of both epimers of NAD(P)HX.</text>
</comment>
<feature type="binding site" evidence="17">
    <location>
        <position position="331"/>
    </location>
    <ligand>
        <name>(6S)-NADPHX</name>
        <dbReference type="ChEBI" id="CHEBI:64076"/>
    </ligand>
</feature>
<keyword evidence="8 17" id="KW-0521">NADP</keyword>
<dbReference type="InterPro" id="IPR017953">
    <property type="entry name" value="Carbohydrate_kinase_pred_CS"/>
</dbReference>
<dbReference type="SUPFAM" id="SSF64153">
    <property type="entry name" value="YjeF N-terminal domain-like"/>
    <property type="match status" value="1"/>
</dbReference>
<gene>
    <name evidence="17" type="primary">nnrD</name>
    <name evidence="18" type="synonym">nnrE</name>
    <name evidence="22" type="ORF">LXT13_02660</name>
</gene>
<feature type="binding site" evidence="18">
    <location>
        <position position="130"/>
    </location>
    <ligand>
        <name>(6S)-NADPHX</name>
        <dbReference type="ChEBI" id="CHEBI:64076"/>
    </ligand>
</feature>
<evidence type="ECO:0000256" key="19">
    <source>
        <dbReference type="PIRNR" id="PIRNR017184"/>
    </source>
</evidence>
<evidence type="ECO:0000256" key="16">
    <source>
        <dbReference type="ARBA" id="ARBA00049209"/>
    </source>
</evidence>
<dbReference type="Proteomes" id="UP001200741">
    <property type="component" value="Unassembled WGS sequence"/>
</dbReference>
<comment type="subunit">
    <text evidence="17">Homotetramer.</text>
</comment>
<evidence type="ECO:0000256" key="1">
    <source>
        <dbReference type="ARBA" id="ARBA00000013"/>
    </source>
</evidence>
<evidence type="ECO:0000313" key="23">
    <source>
        <dbReference type="Proteomes" id="UP001200741"/>
    </source>
</evidence>
<accession>A0ABS8XKH9</accession>
<feature type="binding site" evidence="18">
    <location>
        <begin position="63"/>
        <end position="67"/>
    </location>
    <ligand>
        <name>(6S)-NADPHX</name>
        <dbReference type="ChEBI" id="CHEBI:64076"/>
    </ligand>
</feature>
<dbReference type="PANTHER" id="PTHR12592:SF0">
    <property type="entry name" value="ATP-DEPENDENT (S)-NAD(P)H-HYDRATE DEHYDRATASE"/>
    <property type="match status" value="1"/>
</dbReference>
<feature type="binding site" evidence="18">
    <location>
        <position position="133"/>
    </location>
    <ligand>
        <name>K(+)</name>
        <dbReference type="ChEBI" id="CHEBI:29103"/>
    </ligand>
</feature>
<evidence type="ECO:0000256" key="14">
    <source>
        <dbReference type="ARBA" id="ARBA00025153"/>
    </source>
</evidence>
<dbReference type="InterPro" id="IPR029056">
    <property type="entry name" value="Ribokinase-like"/>
</dbReference>
<proteinExistence type="inferred from homology"/>
<keyword evidence="9 18" id="KW-0630">Potassium</keyword>
<evidence type="ECO:0000256" key="15">
    <source>
        <dbReference type="ARBA" id="ARBA00048238"/>
    </source>
</evidence>